<organism evidence="2 3">
    <name type="scientific">Polarella glacialis</name>
    <name type="common">Dinoflagellate</name>
    <dbReference type="NCBI Taxonomy" id="89957"/>
    <lineage>
        <taxon>Eukaryota</taxon>
        <taxon>Sar</taxon>
        <taxon>Alveolata</taxon>
        <taxon>Dinophyceae</taxon>
        <taxon>Suessiales</taxon>
        <taxon>Suessiaceae</taxon>
        <taxon>Polarella</taxon>
    </lineage>
</organism>
<protein>
    <submittedName>
        <fullName evidence="2">Uncharacterized protein</fullName>
    </submittedName>
</protein>
<comment type="caution">
    <text evidence="2">The sequence shown here is derived from an EMBL/GenBank/DDBJ whole genome shotgun (WGS) entry which is preliminary data.</text>
</comment>
<accession>A0A813JWB2</accession>
<feature type="compositionally biased region" description="Polar residues" evidence="1">
    <location>
        <begin position="105"/>
        <end position="120"/>
    </location>
</feature>
<proteinExistence type="predicted"/>
<name>A0A813JWB2_POLGL</name>
<dbReference type="Proteomes" id="UP000626109">
    <property type="component" value="Unassembled WGS sequence"/>
</dbReference>
<dbReference type="EMBL" id="CAJNNW010026481">
    <property type="protein sequence ID" value="CAE8685780.1"/>
    <property type="molecule type" value="Genomic_DNA"/>
</dbReference>
<sequence>MSDKKWAIDKDYGHNVKPCPWGQSGSCFYEECPLNKKSFRAQGMPVFREDFLPATTQYVERSQDEKFAMSSYGCHRNLLWDDSLRMPRNPFPGRPTRETKYVQEPSPNGTMTQSPWTSPRRSPMGGLTPRSTSRASTPRGQGRTRPILQEKRTRDDNISLRSPSYAMWSDK</sequence>
<feature type="compositionally biased region" description="Polar residues" evidence="1">
    <location>
        <begin position="129"/>
        <end position="139"/>
    </location>
</feature>
<evidence type="ECO:0000256" key="1">
    <source>
        <dbReference type="SAM" id="MobiDB-lite"/>
    </source>
</evidence>
<evidence type="ECO:0000313" key="2">
    <source>
        <dbReference type="EMBL" id="CAE8685780.1"/>
    </source>
</evidence>
<reference evidence="2" key="1">
    <citation type="submission" date="2021-02" db="EMBL/GenBank/DDBJ databases">
        <authorList>
            <person name="Dougan E. K."/>
            <person name="Rhodes N."/>
            <person name="Thang M."/>
            <person name="Chan C."/>
        </authorList>
    </citation>
    <scope>NUCLEOTIDE SEQUENCE</scope>
</reference>
<feature type="compositionally biased region" description="Basic and acidic residues" evidence="1">
    <location>
        <begin position="148"/>
        <end position="158"/>
    </location>
</feature>
<gene>
    <name evidence="2" type="ORF">PGLA2088_LOCUS24647</name>
</gene>
<feature type="region of interest" description="Disordered" evidence="1">
    <location>
        <begin position="83"/>
        <end position="171"/>
    </location>
</feature>
<evidence type="ECO:0000313" key="3">
    <source>
        <dbReference type="Proteomes" id="UP000626109"/>
    </source>
</evidence>
<dbReference type="AlphaFoldDB" id="A0A813JWB2"/>